<accession>A0A0M0LE83</accession>
<dbReference type="PANTHER" id="PTHR32309:SF31">
    <property type="entry name" value="CAPSULAR EXOPOLYSACCHARIDE FAMILY"/>
    <property type="match status" value="1"/>
</dbReference>
<keyword evidence="11" id="KW-1133">Transmembrane helix</keyword>
<comment type="caution">
    <text evidence="17">The sequence shown here is derived from an EMBL/GenBank/DDBJ whole genome shotgun (WGS) entry which is preliminary data.</text>
</comment>
<reference evidence="18" key="1">
    <citation type="submission" date="2015-08" db="EMBL/GenBank/DDBJ databases">
        <title>Fjat-10028 dsm 16317.</title>
        <authorList>
            <person name="Liu B."/>
            <person name="Wang J."/>
            <person name="Zhu Y."/>
            <person name="Liu G."/>
            <person name="Chen Q."/>
            <person name="Chen Z."/>
            <person name="Lan J."/>
            <person name="Che J."/>
            <person name="Ge C."/>
            <person name="Shi H."/>
            <person name="Pan Z."/>
            <person name="Liu X."/>
        </authorList>
    </citation>
    <scope>NUCLEOTIDE SEQUENCE [LARGE SCALE GENOMIC DNA]</scope>
    <source>
        <strain evidence="18">DSM 16317</strain>
    </source>
</reference>
<evidence type="ECO:0000256" key="7">
    <source>
        <dbReference type="ARBA" id="ARBA00022692"/>
    </source>
</evidence>
<evidence type="ECO:0000256" key="1">
    <source>
        <dbReference type="ARBA" id="ARBA00004429"/>
    </source>
</evidence>
<dbReference type="OrthoDB" id="9794577at2"/>
<evidence type="ECO:0000313" key="17">
    <source>
        <dbReference type="EMBL" id="KOO49003.1"/>
    </source>
</evidence>
<keyword evidence="8" id="KW-0547">Nucleotide-binding</keyword>
<dbReference type="InterPro" id="IPR003856">
    <property type="entry name" value="LPS_length_determ_N"/>
</dbReference>
<evidence type="ECO:0000313" key="18">
    <source>
        <dbReference type="Proteomes" id="UP000036867"/>
    </source>
</evidence>
<dbReference type="SUPFAM" id="SSF52540">
    <property type="entry name" value="P-loop containing nucleoside triphosphate hydrolases"/>
    <property type="match status" value="1"/>
</dbReference>
<evidence type="ECO:0000256" key="13">
    <source>
        <dbReference type="ARBA" id="ARBA00023137"/>
    </source>
</evidence>
<keyword evidence="9" id="KW-0418">Kinase</keyword>
<feature type="domain" description="Polysaccharide chain length determinant N-terminal" evidence="15">
    <location>
        <begin position="4"/>
        <end position="88"/>
    </location>
</feature>
<evidence type="ECO:0000256" key="3">
    <source>
        <dbReference type="ARBA" id="ARBA00008883"/>
    </source>
</evidence>
<dbReference type="GO" id="GO:0004713">
    <property type="term" value="F:protein tyrosine kinase activity"/>
    <property type="evidence" value="ECO:0007669"/>
    <property type="project" value="TreeGrafter"/>
</dbReference>
<dbReference type="AlphaFoldDB" id="A0A0M0LE83"/>
<dbReference type="InterPro" id="IPR050445">
    <property type="entry name" value="Bact_polysacc_biosynth/exp"/>
</dbReference>
<dbReference type="STRING" id="263475.AMD00_11415"/>
<evidence type="ECO:0000259" key="16">
    <source>
        <dbReference type="Pfam" id="PF13614"/>
    </source>
</evidence>
<evidence type="ECO:0000256" key="11">
    <source>
        <dbReference type="ARBA" id="ARBA00022989"/>
    </source>
</evidence>
<proteinExistence type="inferred from homology"/>
<evidence type="ECO:0000256" key="5">
    <source>
        <dbReference type="ARBA" id="ARBA00022519"/>
    </source>
</evidence>
<dbReference type="InterPro" id="IPR005702">
    <property type="entry name" value="Wzc-like_C"/>
</dbReference>
<protein>
    <recommendedName>
        <fullName evidence="19">Polysaccharide chain length determinant N-terminal domain-containing protein</fullName>
    </recommendedName>
</protein>
<evidence type="ECO:0000256" key="6">
    <source>
        <dbReference type="ARBA" id="ARBA00022679"/>
    </source>
</evidence>
<keyword evidence="10" id="KW-0067">ATP-binding</keyword>
<evidence type="ECO:0000256" key="12">
    <source>
        <dbReference type="ARBA" id="ARBA00023136"/>
    </source>
</evidence>
<comment type="subcellular location">
    <subcellularLocation>
        <location evidence="1">Cell inner membrane</location>
        <topology evidence="1">Multi-pass membrane protein</topology>
    </subcellularLocation>
</comment>
<evidence type="ECO:0000256" key="10">
    <source>
        <dbReference type="ARBA" id="ARBA00022840"/>
    </source>
</evidence>
<keyword evidence="7" id="KW-0812">Transmembrane</keyword>
<dbReference type="EMBL" id="LILB01000005">
    <property type="protein sequence ID" value="KOO49003.1"/>
    <property type="molecule type" value="Genomic_DNA"/>
</dbReference>
<dbReference type="InterPro" id="IPR025669">
    <property type="entry name" value="AAA_dom"/>
</dbReference>
<dbReference type="CDD" id="cd05387">
    <property type="entry name" value="BY-kinase"/>
    <property type="match status" value="1"/>
</dbReference>
<dbReference type="InterPro" id="IPR027417">
    <property type="entry name" value="P-loop_NTPase"/>
</dbReference>
<comment type="similarity">
    <text evidence="2">Belongs to the CpsC/CapA family.</text>
</comment>
<dbReference type="Pfam" id="PF13614">
    <property type="entry name" value="AAA_31"/>
    <property type="match status" value="1"/>
</dbReference>
<evidence type="ECO:0000256" key="14">
    <source>
        <dbReference type="ARBA" id="ARBA00053015"/>
    </source>
</evidence>
<comment type="catalytic activity">
    <reaction evidence="14">
        <text>L-tyrosyl-[protein] + ATP = O-phospho-L-tyrosyl-[protein] + ADP + H(+)</text>
        <dbReference type="Rhea" id="RHEA:10596"/>
        <dbReference type="Rhea" id="RHEA-COMP:10136"/>
        <dbReference type="Rhea" id="RHEA-COMP:20101"/>
        <dbReference type="ChEBI" id="CHEBI:15378"/>
        <dbReference type="ChEBI" id="CHEBI:30616"/>
        <dbReference type="ChEBI" id="CHEBI:46858"/>
        <dbReference type="ChEBI" id="CHEBI:61978"/>
        <dbReference type="ChEBI" id="CHEBI:456216"/>
    </reaction>
</comment>
<evidence type="ECO:0008006" key="19">
    <source>
        <dbReference type="Google" id="ProtNLM"/>
    </source>
</evidence>
<keyword evidence="18" id="KW-1185">Reference proteome</keyword>
<keyword evidence="6" id="KW-0808">Transferase</keyword>
<keyword evidence="4" id="KW-1003">Cell membrane</keyword>
<keyword evidence="5" id="KW-0997">Cell inner membrane</keyword>
<organism evidence="17 18">
    <name type="scientific">Viridibacillus arvi</name>
    <dbReference type="NCBI Taxonomy" id="263475"/>
    <lineage>
        <taxon>Bacteria</taxon>
        <taxon>Bacillati</taxon>
        <taxon>Bacillota</taxon>
        <taxon>Bacilli</taxon>
        <taxon>Bacillales</taxon>
        <taxon>Caryophanaceae</taxon>
        <taxon>Viridibacillus</taxon>
    </lineage>
</organism>
<evidence type="ECO:0000256" key="2">
    <source>
        <dbReference type="ARBA" id="ARBA00006683"/>
    </source>
</evidence>
<evidence type="ECO:0000256" key="8">
    <source>
        <dbReference type="ARBA" id="ARBA00022741"/>
    </source>
</evidence>
<sequence>MNKEITIYELWYLIARYKWKIFIFTLLGLIIGAGICINIPQKYEARTDLLIKPITNNSNQSLTSLEIDTTLRLMNTYKELLTSNLMLDLLNEKLDKKMSKSDFMNNISIVSEENSQIISIVVMENQPQRATIIANTFATLFKEQIGVLFHLNNIQLLHIAALGEAPNIVSQYSLYSGIGALFGLFISLILIFIREVYKPKLDGQKKLENVEQTYLSDVPRMKWWWKSERKREVLADHIHFVGSLLENQICASNTKTFVVTSNGKKEGKTLIATELAKHFADDNKKTIYVDANLRQGANTTSLCARSSTKGLAHYLAEDIGIEEITQPTVNQYLQVICAGQHLKNPIAPLSSKKMSNVIAKLEQIYDVVIIDTASLQVSDALLLTKIVDGYVYVANTRKTFVRQASTDFEKLKNLQGRLIGVVLNEA</sequence>
<evidence type="ECO:0000256" key="4">
    <source>
        <dbReference type="ARBA" id="ARBA00022475"/>
    </source>
</evidence>
<dbReference type="Pfam" id="PF02706">
    <property type="entry name" value="Wzz"/>
    <property type="match status" value="1"/>
</dbReference>
<dbReference type="Proteomes" id="UP000036867">
    <property type="component" value="Unassembled WGS sequence"/>
</dbReference>
<dbReference type="GO" id="GO:0005886">
    <property type="term" value="C:plasma membrane"/>
    <property type="evidence" value="ECO:0007669"/>
    <property type="project" value="UniProtKB-SubCell"/>
</dbReference>
<feature type="domain" description="AAA" evidence="16">
    <location>
        <begin position="267"/>
        <end position="373"/>
    </location>
</feature>
<dbReference type="GeneID" id="301136703"/>
<evidence type="ECO:0000259" key="15">
    <source>
        <dbReference type="Pfam" id="PF02706"/>
    </source>
</evidence>
<keyword evidence="12" id="KW-0472">Membrane</keyword>
<dbReference type="RefSeq" id="WP_053417197.1">
    <property type="nucleotide sequence ID" value="NZ_LILB01000005.1"/>
</dbReference>
<comment type="similarity">
    <text evidence="3">Belongs to the etk/wzc family.</text>
</comment>
<keyword evidence="13" id="KW-0829">Tyrosine-protein kinase</keyword>
<dbReference type="Gene3D" id="3.40.50.300">
    <property type="entry name" value="P-loop containing nucleotide triphosphate hydrolases"/>
    <property type="match status" value="1"/>
</dbReference>
<evidence type="ECO:0000256" key="9">
    <source>
        <dbReference type="ARBA" id="ARBA00022777"/>
    </source>
</evidence>
<dbReference type="PANTHER" id="PTHR32309">
    <property type="entry name" value="TYROSINE-PROTEIN KINASE"/>
    <property type="match status" value="1"/>
</dbReference>
<name>A0A0M0LE83_9BACL</name>
<gene>
    <name evidence="17" type="ORF">AMD00_11415</name>
</gene>